<organism evidence="1 2">
    <name type="scientific">Romanomermis culicivorax</name>
    <name type="common">Nematode worm</name>
    <dbReference type="NCBI Taxonomy" id="13658"/>
    <lineage>
        <taxon>Eukaryota</taxon>
        <taxon>Metazoa</taxon>
        <taxon>Ecdysozoa</taxon>
        <taxon>Nematoda</taxon>
        <taxon>Enoplea</taxon>
        <taxon>Dorylaimia</taxon>
        <taxon>Mermithida</taxon>
        <taxon>Mermithoidea</taxon>
        <taxon>Mermithidae</taxon>
        <taxon>Romanomermis</taxon>
    </lineage>
</organism>
<proteinExistence type="predicted"/>
<name>A0A915IW23_ROMCU</name>
<dbReference type="WBParaSite" id="nRc.2.0.1.t18022-RA">
    <property type="protein sequence ID" value="nRc.2.0.1.t18022-RA"/>
    <property type="gene ID" value="nRc.2.0.1.g18022"/>
</dbReference>
<keyword evidence="1" id="KW-1185">Reference proteome</keyword>
<evidence type="ECO:0000313" key="2">
    <source>
        <dbReference type="WBParaSite" id="nRc.2.0.1.t18022-RA"/>
    </source>
</evidence>
<dbReference type="AlphaFoldDB" id="A0A915IW23"/>
<sequence length="197" mass="21471">LDGRYLPHEEQTDDPKKLPVLSTEELANEIFPSQFCSTGSISNTNPMVTNISSVRMSPALPNMANVNVIIWAMSKQQTNQAAPATPQLPPTKFQPPTGEAIPIAMQAEVLERSLTTEELLNRPTSAQDVEPANEELLDMPIFDLNMAKLLLSIDVSAPPALTATAHFRATTGIITDFLKLTLDDIMTLAPVLMEKSC</sequence>
<dbReference type="Proteomes" id="UP000887565">
    <property type="component" value="Unplaced"/>
</dbReference>
<accession>A0A915IW23</accession>
<evidence type="ECO:0000313" key="1">
    <source>
        <dbReference type="Proteomes" id="UP000887565"/>
    </source>
</evidence>
<protein>
    <submittedName>
        <fullName evidence="2">Uncharacterized protein</fullName>
    </submittedName>
</protein>
<reference evidence="2" key="1">
    <citation type="submission" date="2022-11" db="UniProtKB">
        <authorList>
            <consortium name="WormBaseParasite"/>
        </authorList>
    </citation>
    <scope>IDENTIFICATION</scope>
</reference>